<organism evidence="1">
    <name type="scientific">Arundo donax</name>
    <name type="common">Giant reed</name>
    <name type="synonym">Donax arundinaceus</name>
    <dbReference type="NCBI Taxonomy" id="35708"/>
    <lineage>
        <taxon>Eukaryota</taxon>
        <taxon>Viridiplantae</taxon>
        <taxon>Streptophyta</taxon>
        <taxon>Embryophyta</taxon>
        <taxon>Tracheophyta</taxon>
        <taxon>Spermatophyta</taxon>
        <taxon>Magnoliopsida</taxon>
        <taxon>Liliopsida</taxon>
        <taxon>Poales</taxon>
        <taxon>Poaceae</taxon>
        <taxon>PACMAD clade</taxon>
        <taxon>Arundinoideae</taxon>
        <taxon>Arundineae</taxon>
        <taxon>Arundo</taxon>
    </lineage>
</organism>
<proteinExistence type="predicted"/>
<name>A0A0A8ZEA3_ARUDO</name>
<dbReference type="EMBL" id="GBRH01260156">
    <property type="protein sequence ID" value="JAD37739.1"/>
    <property type="molecule type" value="Transcribed_RNA"/>
</dbReference>
<reference evidence="1" key="2">
    <citation type="journal article" date="2015" name="Data Brief">
        <title>Shoot transcriptome of the giant reed, Arundo donax.</title>
        <authorList>
            <person name="Barrero R.A."/>
            <person name="Guerrero F.D."/>
            <person name="Moolhuijzen P."/>
            <person name="Goolsby J.A."/>
            <person name="Tidwell J."/>
            <person name="Bellgard S.E."/>
            <person name="Bellgard M.I."/>
        </authorList>
    </citation>
    <scope>NUCLEOTIDE SEQUENCE</scope>
    <source>
        <tissue evidence="1">Shoot tissue taken approximately 20 cm above the soil surface</tissue>
    </source>
</reference>
<dbReference type="AlphaFoldDB" id="A0A0A8ZEA3"/>
<protein>
    <submittedName>
        <fullName evidence="1">Uncharacterized protein</fullName>
    </submittedName>
</protein>
<reference evidence="1" key="1">
    <citation type="submission" date="2014-09" db="EMBL/GenBank/DDBJ databases">
        <authorList>
            <person name="Magalhaes I.L.F."/>
            <person name="Oliveira U."/>
            <person name="Santos F.R."/>
            <person name="Vidigal T.H.D.A."/>
            <person name="Brescovit A.D."/>
            <person name="Santos A.J."/>
        </authorList>
    </citation>
    <scope>NUCLEOTIDE SEQUENCE</scope>
    <source>
        <tissue evidence="1">Shoot tissue taken approximately 20 cm above the soil surface</tissue>
    </source>
</reference>
<sequence length="47" mass="5044">MCTPTLTSSTRASRKAAWMTQCSISTKWQTEESTGQSLISVSSIACS</sequence>
<accession>A0A0A8ZEA3</accession>
<evidence type="ECO:0000313" key="1">
    <source>
        <dbReference type="EMBL" id="JAD37739.1"/>
    </source>
</evidence>